<comment type="caution">
    <text evidence="2">The sequence shown here is derived from an EMBL/GenBank/DDBJ whole genome shotgun (WGS) entry which is preliminary data.</text>
</comment>
<dbReference type="InterPro" id="IPR018200">
    <property type="entry name" value="USP_CS"/>
</dbReference>
<dbReference type="GO" id="GO:0005634">
    <property type="term" value="C:nucleus"/>
    <property type="evidence" value="ECO:0007669"/>
    <property type="project" value="TreeGrafter"/>
</dbReference>
<dbReference type="InterPro" id="IPR050164">
    <property type="entry name" value="Peptidase_C19"/>
</dbReference>
<proteinExistence type="predicted"/>
<dbReference type="Proteomes" id="UP000780801">
    <property type="component" value="Unassembled WGS sequence"/>
</dbReference>
<feature type="domain" description="USP" evidence="1">
    <location>
        <begin position="228"/>
        <end position="516"/>
    </location>
</feature>
<evidence type="ECO:0000313" key="2">
    <source>
        <dbReference type="EMBL" id="KAF9586532.1"/>
    </source>
</evidence>
<organism evidence="2 3">
    <name type="scientific">Lunasporangiospora selenospora</name>
    <dbReference type="NCBI Taxonomy" id="979761"/>
    <lineage>
        <taxon>Eukaryota</taxon>
        <taxon>Fungi</taxon>
        <taxon>Fungi incertae sedis</taxon>
        <taxon>Mucoromycota</taxon>
        <taxon>Mortierellomycotina</taxon>
        <taxon>Mortierellomycetes</taxon>
        <taxon>Mortierellales</taxon>
        <taxon>Mortierellaceae</taxon>
        <taxon>Lunasporangiospora</taxon>
    </lineage>
</organism>
<dbReference type="GO" id="GO:0016579">
    <property type="term" value="P:protein deubiquitination"/>
    <property type="evidence" value="ECO:0007669"/>
    <property type="project" value="InterPro"/>
</dbReference>
<protein>
    <submittedName>
        <fullName evidence="2">Ubiquitin carboxyl-terminal hydrolase 35</fullName>
    </submittedName>
</protein>
<dbReference type="Pfam" id="PF21246">
    <property type="entry name" value="Usp38-like_N"/>
    <property type="match status" value="1"/>
</dbReference>
<dbReference type="InterPro" id="IPR049407">
    <property type="entry name" value="Usp38-like_N"/>
</dbReference>
<evidence type="ECO:0000259" key="1">
    <source>
        <dbReference type="PROSITE" id="PS50235"/>
    </source>
</evidence>
<dbReference type="Pfam" id="PF00443">
    <property type="entry name" value="UCH"/>
    <property type="match status" value="1"/>
</dbReference>
<dbReference type="SUPFAM" id="SSF54001">
    <property type="entry name" value="Cysteine proteinases"/>
    <property type="match status" value="1"/>
</dbReference>
<dbReference type="PANTHER" id="PTHR24006">
    <property type="entry name" value="UBIQUITIN CARBOXYL-TERMINAL HYDROLASE"/>
    <property type="match status" value="1"/>
</dbReference>
<dbReference type="PANTHER" id="PTHR24006:SF905">
    <property type="entry name" value="UBIQUITIN CARBOXYL-TERMINAL HYDROLASE 1"/>
    <property type="match status" value="1"/>
</dbReference>
<accession>A0A9P6G3R8</accession>
<dbReference type="Gene3D" id="3.90.70.10">
    <property type="entry name" value="Cysteine proteinases"/>
    <property type="match status" value="1"/>
</dbReference>
<dbReference type="InterPro" id="IPR038765">
    <property type="entry name" value="Papain-like_cys_pep_sf"/>
</dbReference>
<dbReference type="GO" id="GO:0004843">
    <property type="term" value="F:cysteine-type deubiquitinase activity"/>
    <property type="evidence" value="ECO:0007669"/>
    <property type="project" value="InterPro"/>
</dbReference>
<dbReference type="AlphaFoldDB" id="A0A9P6G3R8"/>
<dbReference type="GO" id="GO:0005829">
    <property type="term" value="C:cytosol"/>
    <property type="evidence" value="ECO:0007669"/>
    <property type="project" value="TreeGrafter"/>
</dbReference>
<sequence>MCQPDNIYLTIPQVFINLSNNEQDCSIGAGFVLQILPESYTSDLDSFVLWKIRFTVQRLIDWLVQHDMPGIGVWIVSIMESLASRGEVMMLRELATQNAYKVARQLAFKERRDDAFLVLKFMLLGYHHSPILFNNIVQGLIPLLASCRKSTESLAFATEVCTLAQTLLIHFGDSDNISDKVHKARILLSLPVVTRPDALRTIQEYSWKNKTSAGFRSQPKLAQPLGKVGLVNLGNSCFMNSALRALYCTPEFKQVILSETPKVESSKVTTTRMRETFVGLSSPRLSIFNPNILYRALPEWLNDGHQQDAAEFTKVLFSLLEEESPISKKALSSFHGTVINQVKCGTCLSVSTTKEDFYDLAIPLPRSDGEELQALLDIFPSVEELNAEHHNQYYCDKCQTLRDAKRYTMLGSLPTNLIETIQVRLQDGNHGFAMYDLYAVVIHTGDSANHGHYYTYAKELPQTAEEQEKNKAPETGKLPWLLYNDTRISLSSFDSIQQTVSKSKTDTPYMLFFRKTGMAGEGRIVHPNL</sequence>
<name>A0A9P6G3R8_9FUNG</name>
<keyword evidence="2" id="KW-0378">Hydrolase</keyword>
<gene>
    <name evidence="2" type="primary">USP35</name>
    <name evidence="2" type="ORF">BGW38_002773</name>
</gene>
<dbReference type="InterPro" id="IPR028889">
    <property type="entry name" value="USP"/>
</dbReference>
<reference evidence="2" key="1">
    <citation type="journal article" date="2020" name="Fungal Divers.">
        <title>Resolving the Mortierellaceae phylogeny through synthesis of multi-gene phylogenetics and phylogenomics.</title>
        <authorList>
            <person name="Vandepol N."/>
            <person name="Liber J."/>
            <person name="Desiro A."/>
            <person name="Na H."/>
            <person name="Kennedy M."/>
            <person name="Barry K."/>
            <person name="Grigoriev I.V."/>
            <person name="Miller A.N."/>
            <person name="O'Donnell K."/>
            <person name="Stajich J.E."/>
            <person name="Bonito G."/>
        </authorList>
    </citation>
    <scope>NUCLEOTIDE SEQUENCE</scope>
    <source>
        <strain evidence="2">KOD1015</strain>
    </source>
</reference>
<dbReference type="OrthoDB" id="420187at2759"/>
<dbReference type="InterPro" id="IPR001394">
    <property type="entry name" value="Peptidase_C19_UCH"/>
</dbReference>
<keyword evidence="3" id="KW-1185">Reference proteome</keyword>
<dbReference type="PROSITE" id="PS00973">
    <property type="entry name" value="USP_2"/>
    <property type="match status" value="1"/>
</dbReference>
<dbReference type="PROSITE" id="PS50235">
    <property type="entry name" value="USP_3"/>
    <property type="match status" value="1"/>
</dbReference>
<dbReference type="EMBL" id="JAABOA010000020">
    <property type="protein sequence ID" value="KAF9586532.1"/>
    <property type="molecule type" value="Genomic_DNA"/>
</dbReference>
<evidence type="ECO:0000313" key="3">
    <source>
        <dbReference type="Proteomes" id="UP000780801"/>
    </source>
</evidence>